<reference evidence="3 4" key="1">
    <citation type="submission" date="2015-11" db="EMBL/GenBank/DDBJ databases">
        <authorList>
            <person name="Zhang Y."/>
            <person name="Guo Z."/>
        </authorList>
    </citation>
    <scope>NUCLEOTIDE SEQUENCE [LARGE SCALE GENOMIC DNA]</scope>
    <source>
        <strain evidence="3 4">KCTC 32221</strain>
    </source>
</reference>
<dbReference type="SUPFAM" id="SSF55073">
    <property type="entry name" value="Nucleotide cyclase"/>
    <property type="match status" value="1"/>
</dbReference>
<dbReference type="InterPro" id="IPR001054">
    <property type="entry name" value="A/G_cyclase"/>
</dbReference>
<dbReference type="Gene3D" id="3.30.70.1230">
    <property type="entry name" value="Nucleotide cyclase"/>
    <property type="match status" value="1"/>
</dbReference>
<gene>
    <name evidence="3" type="ORF">PS2015_2165</name>
</gene>
<feature type="transmembrane region" description="Helical" evidence="1">
    <location>
        <begin position="64"/>
        <end position="87"/>
    </location>
</feature>
<accession>A0A0S2KER0</accession>
<feature type="transmembrane region" description="Helical" evidence="1">
    <location>
        <begin position="126"/>
        <end position="146"/>
    </location>
</feature>
<evidence type="ECO:0000259" key="2">
    <source>
        <dbReference type="PROSITE" id="PS50125"/>
    </source>
</evidence>
<dbReference type="Proteomes" id="UP000065641">
    <property type="component" value="Chromosome"/>
</dbReference>
<dbReference type="EMBL" id="CP013189">
    <property type="protein sequence ID" value="ALO46801.1"/>
    <property type="molecule type" value="Genomic_DNA"/>
</dbReference>
<dbReference type="STRING" id="1249552.PS2015_2165"/>
<dbReference type="KEGG" id="pspi:PS2015_2165"/>
<name>A0A0S2KER0_9GAMM</name>
<keyword evidence="1" id="KW-0472">Membrane</keyword>
<keyword evidence="4" id="KW-1185">Reference proteome</keyword>
<dbReference type="InterPro" id="IPR029787">
    <property type="entry name" value="Nucleotide_cyclase"/>
</dbReference>
<dbReference type="PROSITE" id="PS50125">
    <property type="entry name" value="GUANYLATE_CYCLASE_2"/>
    <property type="match status" value="1"/>
</dbReference>
<dbReference type="OrthoDB" id="7053556at2"/>
<dbReference type="GO" id="GO:0035556">
    <property type="term" value="P:intracellular signal transduction"/>
    <property type="evidence" value="ECO:0007669"/>
    <property type="project" value="InterPro"/>
</dbReference>
<evidence type="ECO:0000256" key="1">
    <source>
        <dbReference type="SAM" id="Phobius"/>
    </source>
</evidence>
<dbReference type="GO" id="GO:0004016">
    <property type="term" value="F:adenylate cyclase activity"/>
    <property type="evidence" value="ECO:0007669"/>
    <property type="project" value="UniProtKB-ARBA"/>
</dbReference>
<protein>
    <recommendedName>
        <fullName evidence="2">Guanylate cyclase domain-containing protein</fullName>
    </recommendedName>
</protein>
<organism evidence="3 4">
    <name type="scientific">Pseudohongiella spirulinae</name>
    <dbReference type="NCBI Taxonomy" id="1249552"/>
    <lineage>
        <taxon>Bacteria</taxon>
        <taxon>Pseudomonadati</taxon>
        <taxon>Pseudomonadota</taxon>
        <taxon>Gammaproteobacteria</taxon>
        <taxon>Pseudomonadales</taxon>
        <taxon>Pseudohongiellaceae</taxon>
        <taxon>Pseudohongiella</taxon>
    </lineage>
</organism>
<feature type="transmembrane region" description="Helical" evidence="1">
    <location>
        <begin position="153"/>
        <end position="171"/>
    </location>
</feature>
<proteinExistence type="predicted"/>
<evidence type="ECO:0000313" key="3">
    <source>
        <dbReference type="EMBL" id="ALO46801.1"/>
    </source>
</evidence>
<feature type="domain" description="Guanylate cyclase" evidence="2">
    <location>
        <begin position="252"/>
        <end position="388"/>
    </location>
</feature>
<feature type="transmembrane region" description="Helical" evidence="1">
    <location>
        <begin position="36"/>
        <end position="52"/>
    </location>
</feature>
<dbReference type="RefSeq" id="WP_058022261.1">
    <property type="nucleotide sequence ID" value="NZ_CP013189.1"/>
</dbReference>
<evidence type="ECO:0000313" key="4">
    <source>
        <dbReference type="Proteomes" id="UP000065641"/>
    </source>
</evidence>
<feature type="transmembrane region" description="Helical" evidence="1">
    <location>
        <begin position="177"/>
        <end position="198"/>
    </location>
</feature>
<feature type="transmembrane region" description="Helical" evidence="1">
    <location>
        <begin position="94"/>
        <end position="114"/>
    </location>
</feature>
<keyword evidence="1" id="KW-0812">Transmembrane</keyword>
<dbReference type="AlphaFoldDB" id="A0A0S2KER0"/>
<dbReference type="GO" id="GO:0009190">
    <property type="term" value="P:cyclic nucleotide biosynthetic process"/>
    <property type="evidence" value="ECO:0007669"/>
    <property type="project" value="InterPro"/>
</dbReference>
<keyword evidence="1" id="KW-1133">Transmembrane helix</keyword>
<sequence>MKTDKYKAYCKEHAKEFRDEMRDDASRALRNWPGKTAALLLALSSLLTWLSLQDSGNPHAYQSLLTYAFPIALVFVYPWLSLLFAGIEKYSRQILDLFLLSILFGFCLSLYIVFLPQLDQDNQSDIFLALSGQINFVILMTTAFSYHISFTITLLRNSFFTLLTALLIYLINADYLAINAIQLIQGYLGGIIVSWLFFSRIQTRFYYKSIDADTRQHLYKQLSKLVYQHQLERIKAGDQLEETMPVDKSQAIINVFDIQSSSNIRHERTQAFFLQVFRAFSQICMMGYKHNPLQARAFRLKETGDGFISAIGYPFLTDNSRTLSDHAVETALMMFQAFNEEVQKFGYGYPIKAAMGLAYNSVQGTFQSSGIRAYDLFGDALVQAYRYEELRKHPEIASQMKILARSRGLEHYNILIIQEVIYNTLCESFKALFTAIELNAEAHPIPQDPNARFIYLHVLE</sequence>